<reference evidence="1 2" key="1">
    <citation type="submission" date="2021-05" db="EMBL/GenBank/DDBJ databases">
        <title>Molecular characterization for Shewanella algae harboring chromosomal blaOXA-55-like strains isolated from clinical and environment sample.</title>
        <authorList>
            <person name="Ohama Y."/>
            <person name="Aoki K."/>
            <person name="Harada S."/>
            <person name="Moriya K."/>
            <person name="Ishii Y."/>
            <person name="Tateda K."/>
        </authorList>
    </citation>
    <scope>NUCLEOTIDE SEQUENCE [LARGE SCALE GENOMIC DNA]</scope>
    <source>
        <strain evidence="1 2">LMG 23746</strain>
    </source>
</reference>
<accession>A0ABQ4PM88</accession>
<proteinExistence type="predicted"/>
<dbReference type="EMBL" id="BPFB01000037">
    <property type="protein sequence ID" value="GIU49336.1"/>
    <property type="molecule type" value="Genomic_DNA"/>
</dbReference>
<keyword evidence="2" id="KW-1185">Reference proteome</keyword>
<name>A0ABQ4PM88_9GAMM</name>
<organism evidence="1 2">
    <name type="scientific">Shewanella algidipiscicola</name>
    <dbReference type="NCBI Taxonomy" id="614070"/>
    <lineage>
        <taxon>Bacteria</taxon>
        <taxon>Pseudomonadati</taxon>
        <taxon>Pseudomonadota</taxon>
        <taxon>Gammaproteobacteria</taxon>
        <taxon>Alteromonadales</taxon>
        <taxon>Shewanellaceae</taxon>
        <taxon>Shewanella</taxon>
    </lineage>
</organism>
<protein>
    <submittedName>
        <fullName evidence="1">Uncharacterized protein</fullName>
    </submittedName>
</protein>
<dbReference type="Proteomes" id="UP000761574">
    <property type="component" value="Unassembled WGS sequence"/>
</dbReference>
<evidence type="ECO:0000313" key="2">
    <source>
        <dbReference type="Proteomes" id="UP000761574"/>
    </source>
</evidence>
<sequence length="44" mass="4935">MIGFITGENLHALAALTLRGMQGSTFNYIRSVYVIDLEYLMVLV</sequence>
<evidence type="ECO:0000313" key="1">
    <source>
        <dbReference type="EMBL" id="GIU49336.1"/>
    </source>
</evidence>
<comment type="caution">
    <text evidence="1">The sequence shown here is derived from an EMBL/GenBank/DDBJ whole genome shotgun (WGS) entry which is preliminary data.</text>
</comment>
<gene>
    <name evidence="1" type="ORF">TUM4630_27720</name>
</gene>